<dbReference type="PANTHER" id="PTHR17901">
    <property type="entry name" value="MAGNESIUM-DEPENDENT PHOSPHATASE 1 MDP1"/>
    <property type="match status" value="1"/>
</dbReference>
<dbReference type="SFLD" id="SFLDG01131">
    <property type="entry name" value="C1.5.2:_MDP_Like"/>
    <property type="match status" value="1"/>
</dbReference>
<reference evidence="1 2" key="1">
    <citation type="submission" date="2024-10" db="EMBL/GenBank/DDBJ databases">
        <title>Updated reference genomes for cyclostephanoid diatoms.</title>
        <authorList>
            <person name="Roberts W.R."/>
            <person name="Alverson A.J."/>
        </authorList>
    </citation>
    <scope>NUCLEOTIDE SEQUENCE [LARGE SCALE GENOMIC DNA]</scope>
    <source>
        <strain evidence="1 2">AJA228-03</strain>
    </source>
</reference>
<dbReference type="EMBL" id="JALLPB020000452">
    <property type="protein sequence ID" value="KAL3808980.1"/>
    <property type="molecule type" value="Genomic_DNA"/>
</dbReference>
<accession>A0ABD3RN49</accession>
<dbReference type="Proteomes" id="UP001530377">
    <property type="component" value="Unassembled WGS sequence"/>
</dbReference>
<dbReference type="NCBIfam" id="TIGR01681">
    <property type="entry name" value="HAD-SF-IIIC"/>
    <property type="match status" value="1"/>
</dbReference>
<dbReference type="AlphaFoldDB" id="A0ABD3RN49"/>
<evidence type="ECO:0008006" key="3">
    <source>
        <dbReference type="Google" id="ProtNLM"/>
    </source>
</evidence>
<evidence type="ECO:0000313" key="1">
    <source>
        <dbReference type="EMBL" id="KAL3808980.1"/>
    </source>
</evidence>
<dbReference type="SUPFAM" id="SSF56784">
    <property type="entry name" value="HAD-like"/>
    <property type="match status" value="1"/>
</dbReference>
<proteinExistence type="predicted"/>
<keyword evidence="2" id="KW-1185">Reference proteome</keyword>
<sequence length="195" mass="22169">MQLVVFDLDYTIWQPEMYQIDGPPMLMSVDEFQRKQNRGGSSHRRNPPGSDTVFQRKIVTDRRGTPITVFEGASHALSEINSQKKVKPLKVGISSRTDEPSWALQIMQWLTVADGTTLARCFDKDLIEISYDNKAKHFISLNRKTGIPFEDMAFFDNEYSNIKSVGSLGVKCYFTPNGMTKDAWNKCLADFGIMN</sequence>
<dbReference type="InterPro" id="IPR010033">
    <property type="entry name" value="HAD_SF_ppase_IIIC"/>
</dbReference>
<dbReference type="InterPro" id="IPR023214">
    <property type="entry name" value="HAD_sf"/>
</dbReference>
<dbReference type="InterPro" id="IPR036412">
    <property type="entry name" value="HAD-like_sf"/>
</dbReference>
<gene>
    <name evidence="1" type="ORF">ACHAXA_004142</name>
</gene>
<protein>
    <recommendedName>
        <fullName evidence="3">Magnesium-dependent phosphatase-1</fullName>
    </recommendedName>
</protein>
<dbReference type="Gene3D" id="3.40.50.1000">
    <property type="entry name" value="HAD superfamily/HAD-like"/>
    <property type="match status" value="1"/>
</dbReference>
<comment type="caution">
    <text evidence="1">The sequence shown here is derived from an EMBL/GenBank/DDBJ whole genome shotgun (WGS) entry which is preliminary data.</text>
</comment>
<evidence type="ECO:0000313" key="2">
    <source>
        <dbReference type="Proteomes" id="UP001530377"/>
    </source>
</evidence>
<dbReference type="InterPro" id="IPR010036">
    <property type="entry name" value="MDP_1_eu_arc"/>
</dbReference>
<dbReference type="PANTHER" id="PTHR17901:SF14">
    <property type="entry name" value="MAGNESIUM-DEPENDENT PHOSPHATASE 1"/>
    <property type="match status" value="1"/>
</dbReference>
<dbReference type="SFLD" id="SFLDG01129">
    <property type="entry name" value="C1.5:_HAD__Beta-PGM__Phosphata"/>
    <property type="match status" value="1"/>
</dbReference>
<organism evidence="1 2">
    <name type="scientific">Cyclostephanos tholiformis</name>
    <dbReference type="NCBI Taxonomy" id="382380"/>
    <lineage>
        <taxon>Eukaryota</taxon>
        <taxon>Sar</taxon>
        <taxon>Stramenopiles</taxon>
        <taxon>Ochrophyta</taxon>
        <taxon>Bacillariophyta</taxon>
        <taxon>Coscinodiscophyceae</taxon>
        <taxon>Thalassiosirophycidae</taxon>
        <taxon>Stephanodiscales</taxon>
        <taxon>Stephanodiscaceae</taxon>
        <taxon>Cyclostephanos</taxon>
    </lineage>
</organism>
<dbReference type="SFLD" id="SFLDS00003">
    <property type="entry name" value="Haloacid_Dehalogenase"/>
    <property type="match status" value="1"/>
</dbReference>
<dbReference type="Pfam" id="PF12689">
    <property type="entry name" value="Acid_PPase"/>
    <property type="match status" value="1"/>
</dbReference>
<name>A0ABD3RN49_9STRA</name>